<dbReference type="Proteomes" id="UP000251313">
    <property type="component" value="Unassembled WGS sequence"/>
</dbReference>
<evidence type="ECO:0000313" key="2">
    <source>
        <dbReference type="Proteomes" id="UP000251313"/>
    </source>
</evidence>
<name>A0AB38FXX3_9ENTR</name>
<comment type="caution">
    <text evidence="1">The sequence shown here is derived from an EMBL/GenBank/DDBJ whole genome shotgun (WGS) entry which is preliminary data.</text>
</comment>
<organism evidence="1 2">
    <name type="scientific">Yokenella regensburgei</name>
    <dbReference type="NCBI Taxonomy" id="158877"/>
    <lineage>
        <taxon>Bacteria</taxon>
        <taxon>Pseudomonadati</taxon>
        <taxon>Pseudomonadota</taxon>
        <taxon>Gammaproteobacteria</taxon>
        <taxon>Enterobacterales</taxon>
        <taxon>Enterobacteriaceae</taxon>
        <taxon>Yokenella</taxon>
    </lineage>
</organism>
<proteinExistence type="predicted"/>
<protein>
    <submittedName>
        <fullName evidence="1">Uncharacterized protein</fullName>
    </submittedName>
</protein>
<reference evidence="1 2" key="1">
    <citation type="submission" date="2018-06" db="EMBL/GenBank/DDBJ databases">
        <authorList>
            <consortium name="Pathogen Informatics"/>
            <person name="Doyle S."/>
        </authorList>
    </citation>
    <scope>NUCLEOTIDE SEQUENCE [LARGE SCALE GENOMIC DNA]</scope>
    <source>
        <strain evidence="1 2">NCTC11967</strain>
    </source>
</reference>
<dbReference type="AlphaFoldDB" id="A0AB38FXX3"/>
<sequence length="104" mass="11642">MLGRVAAAWQHAGRLLMLVTSLVFCQTGSAGVPYPFPAPSVQCRSDLAWLRLAMPEVLISLQPEPVGRDGVAFTPSRRSVPEVWQRLQQDRYCELARTLRHRVA</sequence>
<dbReference type="EMBL" id="UAVL01000009">
    <property type="protein sequence ID" value="SQA62997.1"/>
    <property type="molecule type" value="Genomic_DNA"/>
</dbReference>
<accession>A0AB38FXX3</accession>
<gene>
    <name evidence="1" type="ORF">NCTC11967_02020</name>
</gene>
<evidence type="ECO:0000313" key="1">
    <source>
        <dbReference type="EMBL" id="SQA62997.1"/>
    </source>
</evidence>